<comment type="caution">
    <text evidence="1">The sequence shown here is derived from an EMBL/GenBank/DDBJ whole genome shotgun (WGS) entry which is preliminary data.</text>
</comment>
<organism evidence="1 2">
    <name type="scientific">Dyella koreensis</name>
    <dbReference type="NCBI Taxonomy" id="311235"/>
    <lineage>
        <taxon>Bacteria</taxon>
        <taxon>Pseudomonadati</taxon>
        <taxon>Pseudomonadota</taxon>
        <taxon>Gammaproteobacteria</taxon>
        <taxon>Lysobacterales</taxon>
        <taxon>Rhodanobacteraceae</taxon>
        <taxon>Dyella</taxon>
    </lineage>
</organism>
<evidence type="ECO:0000313" key="1">
    <source>
        <dbReference type="EMBL" id="MFK2919065.1"/>
    </source>
</evidence>
<name>A0ABW8K846_9GAMM</name>
<sequence>MMFATRSAKSTQPAVVQAAPAWFEAIIHAAAGRDTWRLDDGRSARQAVSCLVMPQPGDRVLLVGTADGECFVLHVLARADGGRATLAVPGADALSIRQAEVDIAATRTIALRAAGDVEVTAVQGVLTLNARQLFASAAESLVHTAHTYVTQVEQFLLDARQFLRLHGEQAMITARQDAKIDAERISLG</sequence>
<dbReference type="EMBL" id="JADIKD010000012">
    <property type="protein sequence ID" value="MFK2919065.1"/>
    <property type="molecule type" value="Genomic_DNA"/>
</dbReference>
<dbReference type="Proteomes" id="UP001620408">
    <property type="component" value="Unassembled WGS sequence"/>
</dbReference>
<accession>A0ABW8K846</accession>
<proteinExistence type="predicted"/>
<gene>
    <name evidence="1" type="ORF">ISS97_17475</name>
</gene>
<reference evidence="1 2" key="1">
    <citation type="submission" date="2020-10" db="EMBL/GenBank/DDBJ databases">
        <title>Phylogeny of dyella-like bacteria.</title>
        <authorList>
            <person name="Fu J."/>
        </authorList>
    </citation>
    <scope>NUCLEOTIDE SEQUENCE [LARGE SCALE GENOMIC DNA]</scope>
    <source>
        <strain evidence="1 2">BB4</strain>
    </source>
</reference>
<dbReference type="RefSeq" id="WP_379983307.1">
    <property type="nucleotide sequence ID" value="NZ_JADIKD010000012.1"/>
</dbReference>
<keyword evidence="2" id="KW-1185">Reference proteome</keyword>
<dbReference type="InterPro" id="IPR021927">
    <property type="entry name" value="DUF3540"/>
</dbReference>
<dbReference type="Pfam" id="PF12059">
    <property type="entry name" value="DUF3540"/>
    <property type="match status" value="1"/>
</dbReference>
<evidence type="ECO:0000313" key="2">
    <source>
        <dbReference type="Proteomes" id="UP001620408"/>
    </source>
</evidence>
<protein>
    <submittedName>
        <fullName evidence="1">DUF3540 domain-containing protein</fullName>
    </submittedName>
</protein>